<feature type="region of interest" description="Disordered" evidence="1">
    <location>
        <begin position="35"/>
        <end position="55"/>
    </location>
</feature>
<dbReference type="RefSeq" id="WP_317510289.1">
    <property type="nucleotide sequence ID" value="NZ_JAWLKH010000007.1"/>
</dbReference>
<gene>
    <name evidence="3" type="ORF">R3Q15_09550</name>
</gene>
<dbReference type="AlphaFoldDB" id="A0AAE4R444"/>
<sequence length="241" mass="25716">MTHRHRRRHTAVAIFLLLALVATLTACSEGGTPLPTGLGAGSDRSSAQGPVGGSSQAEDAIKLRYAAWKGRGQTAPDYAVVLISETQLPSEYSLVKDEPELLSGSVSGYTGVRRGLNQLQDRSVTVTVPIFNEARSDYSDDALLIATIDQQGALLSSTRYDWPAADRPEPFDLARKATDGYARVVAAEGSGITIPSAAAGDRPEKVYITSIMGDAFDDKLLWAMVRGSSSVYKAQIQKLGE</sequence>
<feature type="signal peptide" evidence="2">
    <location>
        <begin position="1"/>
        <end position="28"/>
    </location>
</feature>
<evidence type="ECO:0000256" key="2">
    <source>
        <dbReference type="SAM" id="SignalP"/>
    </source>
</evidence>
<evidence type="ECO:0000256" key="1">
    <source>
        <dbReference type="SAM" id="MobiDB-lite"/>
    </source>
</evidence>
<dbReference type="EMBL" id="JAWLKH010000007">
    <property type="protein sequence ID" value="MDV6312126.1"/>
    <property type="molecule type" value="Genomic_DNA"/>
</dbReference>
<name>A0AAE4R444_9ACTN</name>
<keyword evidence="2" id="KW-0732">Signal</keyword>
<reference evidence="3" key="1">
    <citation type="submission" date="2023-10" db="EMBL/GenBank/DDBJ databases">
        <title>Development of a sustainable strategy for remediation of hydrocarbon-contaminated territories based on the waste exchange concept.</title>
        <authorList>
            <person name="Krivoruchko A."/>
        </authorList>
    </citation>
    <scope>NUCLEOTIDE SEQUENCE</scope>
    <source>
        <strain evidence="3">IEGM 1279</strain>
    </source>
</reference>
<dbReference type="PROSITE" id="PS51257">
    <property type="entry name" value="PROKAR_LIPOPROTEIN"/>
    <property type="match status" value="1"/>
</dbReference>
<evidence type="ECO:0008006" key="5">
    <source>
        <dbReference type="Google" id="ProtNLM"/>
    </source>
</evidence>
<comment type="caution">
    <text evidence="3">The sequence shown here is derived from an EMBL/GenBank/DDBJ whole genome shotgun (WGS) entry which is preliminary data.</text>
</comment>
<evidence type="ECO:0000313" key="3">
    <source>
        <dbReference type="EMBL" id="MDV6312126.1"/>
    </source>
</evidence>
<organism evidence="3 4">
    <name type="scientific">Gordonia amicalis</name>
    <dbReference type="NCBI Taxonomy" id="89053"/>
    <lineage>
        <taxon>Bacteria</taxon>
        <taxon>Bacillati</taxon>
        <taxon>Actinomycetota</taxon>
        <taxon>Actinomycetes</taxon>
        <taxon>Mycobacteriales</taxon>
        <taxon>Gordoniaceae</taxon>
        <taxon>Gordonia</taxon>
    </lineage>
</organism>
<feature type="compositionally biased region" description="Polar residues" evidence="1">
    <location>
        <begin position="43"/>
        <end position="55"/>
    </location>
</feature>
<proteinExistence type="predicted"/>
<accession>A0AAE4R444</accession>
<protein>
    <recommendedName>
        <fullName evidence="5">Lipoprotein</fullName>
    </recommendedName>
</protein>
<dbReference type="Proteomes" id="UP001185922">
    <property type="component" value="Unassembled WGS sequence"/>
</dbReference>
<evidence type="ECO:0000313" key="4">
    <source>
        <dbReference type="Proteomes" id="UP001185922"/>
    </source>
</evidence>
<feature type="chain" id="PRO_5042007138" description="Lipoprotein" evidence="2">
    <location>
        <begin position="29"/>
        <end position="241"/>
    </location>
</feature>